<dbReference type="Proteomes" id="UP001301769">
    <property type="component" value="Unassembled WGS sequence"/>
</dbReference>
<comment type="caution">
    <text evidence="1">The sequence shown here is derived from an EMBL/GenBank/DDBJ whole genome shotgun (WGS) entry which is preliminary data.</text>
</comment>
<gene>
    <name evidence="1" type="ORF">QBC37DRAFT_295404</name>
</gene>
<sequence length="189" mass="20491">MPSPNTGLLVARGGKVVTAQAALEAIMPKSTSCDGQLPECRTAAQAAPFLIKAMENFSLGQIAAMLALIGLESEDMRYKHNISPGRPGQGTSNMMMADFTKEYAISKKLDVDGKDPNEILALVTPDEFNFGSAPWFFTQKCTKEVQDKLLGGTQEGWLAYMTCVGVDGNNESRMAYWTRAQQVFGLNGL</sequence>
<protein>
    <submittedName>
        <fullName evidence="1">Uncharacterized protein</fullName>
    </submittedName>
</protein>
<accession>A0AAN6Y456</accession>
<proteinExistence type="predicted"/>
<reference evidence="1" key="1">
    <citation type="journal article" date="2023" name="Mol. Phylogenet. Evol.">
        <title>Genome-scale phylogeny and comparative genomics of the fungal order Sordariales.</title>
        <authorList>
            <person name="Hensen N."/>
            <person name="Bonometti L."/>
            <person name="Westerberg I."/>
            <person name="Brannstrom I.O."/>
            <person name="Guillou S."/>
            <person name="Cros-Aarteil S."/>
            <person name="Calhoun S."/>
            <person name="Haridas S."/>
            <person name="Kuo A."/>
            <person name="Mondo S."/>
            <person name="Pangilinan J."/>
            <person name="Riley R."/>
            <person name="LaButti K."/>
            <person name="Andreopoulos B."/>
            <person name="Lipzen A."/>
            <person name="Chen C."/>
            <person name="Yan M."/>
            <person name="Daum C."/>
            <person name="Ng V."/>
            <person name="Clum A."/>
            <person name="Steindorff A."/>
            <person name="Ohm R.A."/>
            <person name="Martin F."/>
            <person name="Silar P."/>
            <person name="Natvig D.O."/>
            <person name="Lalanne C."/>
            <person name="Gautier V."/>
            <person name="Ament-Velasquez S.L."/>
            <person name="Kruys A."/>
            <person name="Hutchinson M.I."/>
            <person name="Powell A.J."/>
            <person name="Barry K."/>
            <person name="Miller A.N."/>
            <person name="Grigoriev I.V."/>
            <person name="Debuchy R."/>
            <person name="Gladieux P."/>
            <person name="Hiltunen Thoren M."/>
            <person name="Johannesson H."/>
        </authorList>
    </citation>
    <scope>NUCLEOTIDE SEQUENCE</scope>
    <source>
        <strain evidence="1">PSN293</strain>
    </source>
</reference>
<name>A0AAN6Y456_9PEZI</name>
<evidence type="ECO:0000313" key="2">
    <source>
        <dbReference type="Proteomes" id="UP001301769"/>
    </source>
</evidence>
<keyword evidence="2" id="KW-1185">Reference proteome</keyword>
<reference evidence="1" key="2">
    <citation type="submission" date="2023-05" db="EMBL/GenBank/DDBJ databases">
        <authorList>
            <consortium name="Lawrence Berkeley National Laboratory"/>
            <person name="Steindorff A."/>
            <person name="Hensen N."/>
            <person name="Bonometti L."/>
            <person name="Westerberg I."/>
            <person name="Brannstrom I.O."/>
            <person name="Guillou S."/>
            <person name="Cros-Aarteil S."/>
            <person name="Calhoun S."/>
            <person name="Haridas S."/>
            <person name="Kuo A."/>
            <person name="Mondo S."/>
            <person name="Pangilinan J."/>
            <person name="Riley R."/>
            <person name="Labutti K."/>
            <person name="Andreopoulos B."/>
            <person name="Lipzen A."/>
            <person name="Chen C."/>
            <person name="Yanf M."/>
            <person name="Daum C."/>
            <person name="Ng V."/>
            <person name="Clum A."/>
            <person name="Ohm R."/>
            <person name="Martin F."/>
            <person name="Silar P."/>
            <person name="Natvig D."/>
            <person name="Lalanne C."/>
            <person name="Gautier V."/>
            <person name="Ament-Velasquez S.L."/>
            <person name="Kruys A."/>
            <person name="Hutchinson M.I."/>
            <person name="Powell A.J."/>
            <person name="Barry K."/>
            <person name="Miller A.N."/>
            <person name="Grigoriev I.V."/>
            <person name="Debuchy R."/>
            <person name="Gladieux P."/>
            <person name="Thoren M.H."/>
            <person name="Johannesson H."/>
        </authorList>
    </citation>
    <scope>NUCLEOTIDE SEQUENCE</scope>
    <source>
        <strain evidence="1">PSN293</strain>
    </source>
</reference>
<evidence type="ECO:0000313" key="1">
    <source>
        <dbReference type="EMBL" id="KAK4209052.1"/>
    </source>
</evidence>
<dbReference type="EMBL" id="MU858218">
    <property type="protein sequence ID" value="KAK4209052.1"/>
    <property type="molecule type" value="Genomic_DNA"/>
</dbReference>
<dbReference type="AlphaFoldDB" id="A0AAN6Y456"/>
<organism evidence="1 2">
    <name type="scientific">Rhypophila decipiens</name>
    <dbReference type="NCBI Taxonomy" id="261697"/>
    <lineage>
        <taxon>Eukaryota</taxon>
        <taxon>Fungi</taxon>
        <taxon>Dikarya</taxon>
        <taxon>Ascomycota</taxon>
        <taxon>Pezizomycotina</taxon>
        <taxon>Sordariomycetes</taxon>
        <taxon>Sordariomycetidae</taxon>
        <taxon>Sordariales</taxon>
        <taxon>Naviculisporaceae</taxon>
        <taxon>Rhypophila</taxon>
    </lineage>
</organism>